<evidence type="ECO:0000313" key="2">
    <source>
        <dbReference type="EMBL" id="ORX33912.1"/>
    </source>
</evidence>
<feature type="signal peptide" evidence="1">
    <location>
        <begin position="1"/>
        <end position="20"/>
    </location>
</feature>
<protein>
    <submittedName>
        <fullName evidence="2">Uncharacterized protein</fullName>
    </submittedName>
</protein>
<reference evidence="2 3" key="1">
    <citation type="submission" date="2017-03" db="EMBL/GenBank/DDBJ databases">
        <title>Widespread Adenine N6-methylation of Active Genes in Fungi.</title>
        <authorList>
            <consortium name="DOE Joint Genome Institute"/>
            <person name="Mondo S.J."/>
            <person name="Dannebaum R.O."/>
            <person name="Kuo R.C."/>
            <person name="Louie K.B."/>
            <person name="Bewick A.J."/>
            <person name="Labutti K."/>
            <person name="Haridas S."/>
            <person name="Kuo A."/>
            <person name="Salamov A."/>
            <person name="Ahrendt S.R."/>
            <person name="Lau R."/>
            <person name="Bowen B.P."/>
            <person name="Lipzen A."/>
            <person name="Sullivan W."/>
            <person name="Andreopoulos W.B."/>
            <person name="Clum A."/>
            <person name="Lindquist E."/>
            <person name="Daum C."/>
            <person name="Northen T.R."/>
            <person name="Ramamoorthy G."/>
            <person name="Schmitz R.J."/>
            <person name="Gryganskyi A."/>
            <person name="Culley D."/>
            <person name="Magnuson J."/>
            <person name="James T.Y."/>
            <person name="O'Malley M.A."/>
            <person name="Stajich J.E."/>
            <person name="Spatafora J.W."/>
            <person name="Visel A."/>
            <person name="Grigoriev I.V."/>
        </authorList>
    </citation>
    <scope>NUCLEOTIDE SEQUENCE [LARGE SCALE GENOMIC DNA]</scope>
    <source>
        <strain evidence="2 3">NRRL Y-17943</strain>
    </source>
</reference>
<accession>A0A1Y1U7C7</accession>
<sequence>MRLGFVVLIHLVALFSLAHAAVMDHGRKGFLPPMNERRATPVIDGIGCSTNAECMRKGLPLLKPSKRTKAKRAGASATPLLAPILVYPAGSSGPNTGSRKRGYGKRGITTAPANSLGYISAQTLNIATNGWYSNTVTTSTSALMVNVNLNTGTQSMSTTSSASIPYLCAVFFGIGTTPQLGYSSASYAYISNCANAGIPGSVASINTNAVAALAKAETAIWNVDSTTGRLTVSWTNPAGIGPSTVTPDFVYEAGAFLACTGNSTSFITSQLAAVTSLIKPVIQVVELYVELP</sequence>
<dbReference type="STRING" id="4999.A0A1Y1U7C7"/>
<keyword evidence="3" id="KW-1185">Reference proteome</keyword>
<feature type="chain" id="PRO_5013208774" evidence="1">
    <location>
        <begin position="21"/>
        <end position="292"/>
    </location>
</feature>
<dbReference type="RefSeq" id="XP_021868200.1">
    <property type="nucleotide sequence ID" value="XM_022012117.1"/>
</dbReference>
<evidence type="ECO:0000313" key="3">
    <source>
        <dbReference type="Proteomes" id="UP000193218"/>
    </source>
</evidence>
<dbReference type="OrthoDB" id="4584900at2759"/>
<evidence type="ECO:0000256" key="1">
    <source>
        <dbReference type="SAM" id="SignalP"/>
    </source>
</evidence>
<dbReference type="InParanoid" id="A0A1Y1U7C7"/>
<dbReference type="EMBL" id="NBSH01000016">
    <property type="protein sequence ID" value="ORX33912.1"/>
    <property type="molecule type" value="Genomic_DNA"/>
</dbReference>
<keyword evidence="1" id="KW-0732">Signal</keyword>
<name>A0A1Y1U7C7_9TREE</name>
<dbReference type="GeneID" id="33553925"/>
<gene>
    <name evidence="2" type="ORF">BD324DRAFT_182834</name>
</gene>
<proteinExistence type="predicted"/>
<organism evidence="2 3">
    <name type="scientific">Kockovaella imperatae</name>
    <dbReference type="NCBI Taxonomy" id="4999"/>
    <lineage>
        <taxon>Eukaryota</taxon>
        <taxon>Fungi</taxon>
        <taxon>Dikarya</taxon>
        <taxon>Basidiomycota</taxon>
        <taxon>Agaricomycotina</taxon>
        <taxon>Tremellomycetes</taxon>
        <taxon>Tremellales</taxon>
        <taxon>Cuniculitremaceae</taxon>
        <taxon>Kockovaella</taxon>
    </lineage>
</organism>
<dbReference type="Proteomes" id="UP000193218">
    <property type="component" value="Unassembled WGS sequence"/>
</dbReference>
<dbReference type="AlphaFoldDB" id="A0A1Y1U7C7"/>
<comment type="caution">
    <text evidence="2">The sequence shown here is derived from an EMBL/GenBank/DDBJ whole genome shotgun (WGS) entry which is preliminary data.</text>
</comment>